<sequence length="88" mass="10276">MIRADALRIIAEEGLTRSVWFDEPTRKTNAVVIVEHDSGFDVFDTGERAEEVDGSRIRHQTEDAALTDFIHRLRVWNELAQREPDLWR</sequence>
<dbReference type="EMBL" id="SPQZ01000004">
    <property type="protein sequence ID" value="TFV96637.1"/>
    <property type="molecule type" value="Genomic_DNA"/>
</dbReference>
<keyword evidence="2" id="KW-1185">Reference proteome</keyword>
<comment type="caution">
    <text evidence="1">The sequence shown here is derived from an EMBL/GenBank/DDBJ whole genome shotgun (WGS) entry which is preliminary data.</text>
</comment>
<protein>
    <submittedName>
        <fullName evidence="1">Uncharacterized protein</fullName>
    </submittedName>
</protein>
<proteinExistence type="predicted"/>
<reference evidence="1 2" key="1">
    <citation type="journal article" date="2018" name="J. Microbiol.">
        <title>Leifsonia flava sp. nov., a novel actinobacterium isolated from the rhizosphere of Aquilegia viridiflora.</title>
        <authorList>
            <person name="Cai Y."/>
            <person name="Tao W.Z."/>
            <person name="Ma Y.J."/>
            <person name="Cheng J."/>
            <person name="Zhang M.Y."/>
            <person name="Zhang Y.X."/>
        </authorList>
    </citation>
    <scope>NUCLEOTIDE SEQUENCE [LARGE SCALE GENOMIC DNA]</scope>
    <source>
        <strain evidence="1 2">SYP-B2174</strain>
    </source>
</reference>
<evidence type="ECO:0000313" key="2">
    <source>
        <dbReference type="Proteomes" id="UP000298127"/>
    </source>
</evidence>
<evidence type="ECO:0000313" key="1">
    <source>
        <dbReference type="EMBL" id="TFV96637.1"/>
    </source>
</evidence>
<dbReference type="Proteomes" id="UP000298127">
    <property type="component" value="Unassembled WGS sequence"/>
</dbReference>
<name>A0A4Y9QWM8_9MICO</name>
<gene>
    <name evidence="1" type="ORF">E4M00_11150</name>
</gene>
<dbReference type="RefSeq" id="WP_135120616.1">
    <property type="nucleotide sequence ID" value="NZ_SPQZ01000004.1"/>
</dbReference>
<dbReference type="AlphaFoldDB" id="A0A4Y9QWM8"/>
<accession>A0A4Y9QWM8</accession>
<organism evidence="1 2">
    <name type="scientific">Orlajensenia leifsoniae</name>
    <dbReference type="NCBI Taxonomy" id="2561933"/>
    <lineage>
        <taxon>Bacteria</taxon>
        <taxon>Bacillati</taxon>
        <taxon>Actinomycetota</taxon>
        <taxon>Actinomycetes</taxon>
        <taxon>Micrococcales</taxon>
        <taxon>Microbacteriaceae</taxon>
        <taxon>Orlajensenia</taxon>
    </lineage>
</organism>